<dbReference type="Gene3D" id="2.60.450.10">
    <property type="entry name" value="Lipopolysaccharide (LPS) transport protein A like domain"/>
    <property type="match status" value="1"/>
</dbReference>
<keyword evidence="2" id="KW-0997">Cell inner membrane</keyword>
<gene>
    <name evidence="6" type="ORF">MNBD_DELTA04-1600</name>
</gene>
<dbReference type="InterPro" id="IPR052363">
    <property type="entry name" value="LPS_export_LptC"/>
</dbReference>
<name>A0A3B0V1H9_9ZZZZ</name>
<dbReference type="InterPro" id="IPR010664">
    <property type="entry name" value="LipoPS_assembly_LptC-rel"/>
</dbReference>
<dbReference type="GO" id="GO:0030288">
    <property type="term" value="C:outer membrane-bounded periplasmic space"/>
    <property type="evidence" value="ECO:0007669"/>
    <property type="project" value="TreeGrafter"/>
</dbReference>
<dbReference type="InterPro" id="IPR026265">
    <property type="entry name" value="LptC"/>
</dbReference>
<evidence type="ECO:0000256" key="2">
    <source>
        <dbReference type="ARBA" id="ARBA00022519"/>
    </source>
</evidence>
<keyword evidence="1" id="KW-1003">Cell membrane</keyword>
<evidence type="ECO:0000256" key="4">
    <source>
        <dbReference type="ARBA" id="ARBA00022989"/>
    </source>
</evidence>
<evidence type="ECO:0008006" key="7">
    <source>
        <dbReference type="Google" id="ProtNLM"/>
    </source>
</evidence>
<proteinExistence type="predicted"/>
<keyword evidence="5" id="KW-0472">Membrane</keyword>
<reference evidence="6" key="1">
    <citation type="submission" date="2018-06" db="EMBL/GenBank/DDBJ databases">
        <authorList>
            <person name="Zhirakovskaya E."/>
        </authorList>
    </citation>
    <scope>NUCLEOTIDE SEQUENCE</scope>
</reference>
<dbReference type="GO" id="GO:0017089">
    <property type="term" value="F:glycolipid transfer activity"/>
    <property type="evidence" value="ECO:0007669"/>
    <property type="project" value="TreeGrafter"/>
</dbReference>
<evidence type="ECO:0000313" key="6">
    <source>
        <dbReference type="EMBL" id="VAW34263.1"/>
    </source>
</evidence>
<keyword evidence="3" id="KW-0812">Transmembrane</keyword>
<dbReference type="EMBL" id="UOEY01000002">
    <property type="protein sequence ID" value="VAW34263.1"/>
    <property type="molecule type" value="Genomic_DNA"/>
</dbReference>
<organism evidence="6">
    <name type="scientific">hydrothermal vent metagenome</name>
    <dbReference type="NCBI Taxonomy" id="652676"/>
    <lineage>
        <taxon>unclassified sequences</taxon>
        <taxon>metagenomes</taxon>
        <taxon>ecological metagenomes</taxon>
    </lineage>
</organism>
<evidence type="ECO:0000256" key="1">
    <source>
        <dbReference type="ARBA" id="ARBA00022475"/>
    </source>
</evidence>
<keyword evidence="4" id="KW-1133">Transmembrane helix</keyword>
<dbReference type="Pfam" id="PF06835">
    <property type="entry name" value="LptC"/>
    <property type="match status" value="1"/>
</dbReference>
<dbReference type="GO" id="GO:0015221">
    <property type="term" value="F:lipopolysaccharide transmembrane transporter activity"/>
    <property type="evidence" value="ECO:0007669"/>
    <property type="project" value="InterPro"/>
</dbReference>
<evidence type="ECO:0000256" key="3">
    <source>
        <dbReference type="ARBA" id="ARBA00022692"/>
    </source>
</evidence>
<dbReference type="PANTHER" id="PTHR37481">
    <property type="entry name" value="LIPOPOLYSACCHARIDE EXPORT SYSTEM PROTEIN LPTC"/>
    <property type="match status" value="1"/>
</dbReference>
<dbReference type="GO" id="GO:0005886">
    <property type="term" value="C:plasma membrane"/>
    <property type="evidence" value="ECO:0007669"/>
    <property type="project" value="InterPro"/>
</dbReference>
<dbReference type="NCBIfam" id="TIGR04409">
    <property type="entry name" value="LptC_YrbK"/>
    <property type="match status" value="1"/>
</dbReference>
<evidence type="ECO:0000256" key="5">
    <source>
        <dbReference type="ARBA" id="ARBA00023136"/>
    </source>
</evidence>
<dbReference type="PANTHER" id="PTHR37481:SF1">
    <property type="entry name" value="LIPOPOLYSACCHARIDE EXPORT SYSTEM PROTEIN LPTC"/>
    <property type="match status" value="1"/>
</dbReference>
<protein>
    <recommendedName>
        <fullName evidence="7">LPS export ABC transporter periplasmic protein LptC</fullName>
    </recommendedName>
</protein>
<accession>A0A3B0V1H9</accession>
<sequence length="190" mass="21852">MMIINRRNLLWLVPLFLFLSSPIWEPSVASFLKPRGGYNVGLERASGKQAQDFVMDALTLTMSSKGRIEWVIKASRAFTGKRGRMIDMIDVDAVYTGAGRDKIYIASKRGQYNIDRLHLILRDNVRVRKPLEKQELYTDLLHYYDRTKQVISPGDVKIKGPDFSIQAGHMEYDLLSHAYDFSKGVVCRFF</sequence>
<dbReference type="AlphaFoldDB" id="A0A3B0V1H9"/>